<protein>
    <submittedName>
        <fullName evidence="2">Uncharacterized protein</fullName>
    </submittedName>
</protein>
<reference evidence="2 3" key="1">
    <citation type="submission" date="2023-02" db="EMBL/GenBank/DDBJ databases">
        <title>LHISI_Scaffold_Assembly.</title>
        <authorList>
            <person name="Stuart O.P."/>
            <person name="Cleave R."/>
            <person name="Magrath M.J.L."/>
            <person name="Mikheyev A.S."/>
        </authorList>
    </citation>
    <scope>NUCLEOTIDE SEQUENCE [LARGE SCALE GENOMIC DNA]</scope>
    <source>
        <strain evidence="2">Daus_M_001</strain>
        <tissue evidence="2">Leg muscle</tissue>
    </source>
</reference>
<feature type="region of interest" description="Disordered" evidence="1">
    <location>
        <begin position="23"/>
        <end position="58"/>
    </location>
</feature>
<evidence type="ECO:0000313" key="2">
    <source>
        <dbReference type="EMBL" id="KAJ8886667.1"/>
    </source>
</evidence>
<feature type="compositionally biased region" description="Basic and acidic residues" evidence="1">
    <location>
        <begin position="23"/>
        <end position="39"/>
    </location>
</feature>
<evidence type="ECO:0000313" key="3">
    <source>
        <dbReference type="Proteomes" id="UP001159363"/>
    </source>
</evidence>
<sequence>MFPMKSYKLWSQLLVYKTEEDNRDSKFKTGKQKDAHESLQRGQEAISSEDVGTRLDEDDSGFQILTEEEIIDSLTRSADFLEDKEQEAEDNTQSIIRANRLSLVIQYVQQSSNGNVFVYHEYLWHLSELLAKEINNNQSQQKMNYFFKPVN</sequence>
<evidence type="ECO:0000256" key="1">
    <source>
        <dbReference type="SAM" id="MobiDB-lite"/>
    </source>
</evidence>
<organism evidence="2 3">
    <name type="scientific">Dryococelus australis</name>
    <dbReference type="NCBI Taxonomy" id="614101"/>
    <lineage>
        <taxon>Eukaryota</taxon>
        <taxon>Metazoa</taxon>
        <taxon>Ecdysozoa</taxon>
        <taxon>Arthropoda</taxon>
        <taxon>Hexapoda</taxon>
        <taxon>Insecta</taxon>
        <taxon>Pterygota</taxon>
        <taxon>Neoptera</taxon>
        <taxon>Polyneoptera</taxon>
        <taxon>Phasmatodea</taxon>
        <taxon>Verophasmatodea</taxon>
        <taxon>Anareolatae</taxon>
        <taxon>Phasmatidae</taxon>
        <taxon>Eurycanthinae</taxon>
        <taxon>Dryococelus</taxon>
    </lineage>
</organism>
<name>A0ABQ9HQK0_9NEOP</name>
<accession>A0ABQ9HQK0</accession>
<keyword evidence="3" id="KW-1185">Reference proteome</keyword>
<gene>
    <name evidence="2" type="ORF">PR048_012879</name>
</gene>
<feature type="non-terminal residue" evidence="2">
    <location>
        <position position="151"/>
    </location>
</feature>
<proteinExistence type="predicted"/>
<dbReference type="EMBL" id="JARBHB010000004">
    <property type="protein sequence ID" value="KAJ8886667.1"/>
    <property type="molecule type" value="Genomic_DNA"/>
</dbReference>
<dbReference type="Proteomes" id="UP001159363">
    <property type="component" value="Chromosome X"/>
</dbReference>
<comment type="caution">
    <text evidence="2">The sequence shown here is derived from an EMBL/GenBank/DDBJ whole genome shotgun (WGS) entry which is preliminary data.</text>
</comment>